<name>A0ABQ4KL91_9BACI</name>
<sequence>MKVVVASTDEQVNKLNELIHYIYHAAFPRFFTDHEIAQYIEWKVLHFPEEKEHPLYTLDVAFRAIASLEVIISILEILPYQKNSSKHHDLFKKNADILSESGLFFPFTYQNFLQPKKTSFKDTCSIYAKPANEFLI</sequence>
<gene>
    <name evidence="1" type="ORF">J8TS2_30320</name>
</gene>
<reference evidence="1 2" key="1">
    <citation type="submission" date="2021-03" db="EMBL/GenBank/DDBJ databases">
        <title>Antimicrobial resistance genes in bacteria isolated from Japanese honey, and their potential for conferring macrolide and lincosamide resistance in the American foulbrood pathogen Paenibacillus larvae.</title>
        <authorList>
            <person name="Okamoto M."/>
            <person name="Kumagai M."/>
            <person name="Kanamori H."/>
            <person name="Takamatsu D."/>
        </authorList>
    </citation>
    <scope>NUCLEOTIDE SEQUENCE [LARGE SCALE GENOMIC DNA]</scope>
    <source>
        <strain evidence="1 2">J8TS2</strain>
    </source>
</reference>
<accession>A0ABQ4KL91</accession>
<dbReference type="Proteomes" id="UP000679950">
    <property type="component" value="Unassembled WGS sequence"/>
</dbReference>
<evidence type="ECO:0000313" key="1">
    <source>
        <dbReference type="EMBL" id="GIN58713.1"/>
    </source>
</evidence>
<dbReference type="EMBL" id="BORB01000028">
    <property type="protein sequence ID" value="GIN58713.1"/>
    <property type="molecule type" value="Genomic_DNA"/>
</dbReference>
<dbReference type="RefSeq" id="WP_158324053.1">
    <property type="nucleotide sequence ID" value="NZ_BORB01000028.1"/>
</dbReference>
<keyword evidence="2" id="KW-1185">Reference proteome</keyword>
<evidence type="ECO:0008006" key="3">
    <source>
        <dbReference type="Google" id="ProtNLM"/>
    </source>
</evidence>
<evidence type="ECO:0000313" key="2">
    <source>
        <dbReference type="Proteomes" id="UP000679950"/>
    </source>
</evidence>
<comment type="caution">
    <text evidence="1">The sequence shown here is derived from an EMBL/GenBank/DDBJ whole genome shotgun (WGS) entry which is preliminary data.</text>
</comment>
<dbReference type="InterPro" id="IPR020355">
    <property type="entry name" value="Uncharacterised_YhcU"/>
</dbReference>
<dbReference type="Pfam" id="PF17326">
    <property type="entry name" value="DUF5365"/>
    <property type="match status" value="1"/>
</dbReference>
<proteinExistence type="predicted"/>
<protein>
    <recommendedName>
        <fullName evidence="3">YhcU family protein</fullName>
    </recommendedName>
</protein>
<organism evidence="1 2">
    <name type="scientific">Lederbergia ruris</name>
    <dbReference type="NCBI Taxonomy" id="217495"/>
    <lineage>
        <taxon>Bacteria</taxon>
        <taxon>Bacillati</taxon>
        <taxon>Bacillota</taxon>
        <taxon>Bacilli</taxon>
        <taxon>Bacillales</taxon>
        <taxon>Bacillaceae</taxon>
        <taxon>Lederbergia</taxon>
    </lineage>
</organism>